<dbReference type="RefSeq" id="WP_027698079.1">
    <property type="nucleotide sequence ID" value="NZ_DF820484.1"/>
</dbReference>
<evidence type="ECO:0000313" key="3">
    <source>
        <dbReference type="Proteomes" id="UP000030643"/>
    </source>
</evidence>
<keyword evidence="3" id="KW-1185">Reference proteome</keyword>
<evidence type="ECO:0000259" key="1">
    <source>
        <dbReference type="Pfam" id="PF13443"/>
    </source>
</evidence>
<dbReference type="SUPFAM" id="SSF47413">
    <property type="entry name" value="lambda repressor-like DNA-binding domains"/>
    <property type="match status" value="1"/>
</dbReference>
<feature type="domain" description="HTH cro/C1-type" evidence="1">
    <location>
        <begin position="11"/>
        <end position="71"/>
    </location>
</feature>
<evidence type="ECO:0000313" key="2">
    <source>
        <dbReference type="EMBL" id="GAK29928.1"/>
    </source>
</evidence>
<organism evidence="2 3">
    <name type="scientific">Weissella oryzae (strain DSM 25784 / JCM 18191 / LMG 30913 / SG25)</name>
    <dbReference type="NCBI Taxonomy" id="1329250"/>
    <lineage>
        <taxon>Bacteria</taxon>
        <taxon>Bacillati</taxon>
        <taxon>Bacillota</taxon>
        <taxon>Bacilli</taxon>
        <taxon>Lactobacillales</taxon>
        <taxon>Lactobacillaceae</taxon>
        <taxon>Weissella</taxon>
    </lineage>
</organism>
<dbReference type="InterPro" id="IPR010982">
    <property type="entry name" value="Lambda_DNA-bd_dom_sf"/>
</dbReference>
<dbReference type="InterPro" id="IPR001387">
    <property type="entry name" value="Cro/C1-type_HTH"/>
</dbReference>
<dbReference type="STRING" id="1329250.WOSG25_010150"/>
<gene>
    <name evidence="2" type="ORF">WOSG25_010150</name>
</gene>
<sequence length="75" mass="8310">MAETTSITYKKLWKLLIDKDMNKTQLKEAAKVSSNVIAKMGRDEPIAIESLVKICVELGVDIGDVISINKEKMGD</sequence>
<protein>
    <submittedName>
        <fullName evidence="2">FHA domain-containing regulator</fullName>
    </submittedName>
</protein>
<dbReference type="GO" id="GO:0003677">
    <property type="term" value="F:DNA binding"/>
    <property type="evidence" value="ECO:0007669"/>
    <property type="project" value="InterPro"/>
</dbReference>
<dbReference type="eggNOG" id="COG3655">
    <property type="taxonomic scope" value="Bacteria"/>
</dbReference>
<name>A0A069CRW6_WEIOS</name>
<dbReference type="AlphaFoldDB" id="A0A069CRW6"/>
<dbReference type="Proteomes" id="UP000030643">
    <property type="component" value="Unassembled WGS sequence"/>
</dbReference>
<dbReference type="Pfam" id="PF13443">
    <property type="entry name" value="HTH_26"/>
    <property type="match status" value="1"/>
</dbReference>
<reference evidence="3" key="1">
    <citation type="journal article" date="2014" name="Genome Announc.">
        <title>Draft genome sequence of Weissella oryzae SG25T, isolated from fermented rice grains.</title>
        <authorList>
            <person name="Tanizawa Y."/>
            <person name="Fujisawa T."/>
            <person name="Mochizuki T."/>
            <person name="Kaminuma E."/>
            <person name="Suzuki Y."/>
            <person name="Nakamura Y."/>
            <person name="Tohno M."/>
        </authorList>
    </citation>
    <scope>NUCLEOTIDE SEQUENCE [LARGE SCALE GENOMIC DNA]</scope>
    <source>
        <strain evidence="3">DSM 25784 / JCM 18191 / LMG 30913 / SG25</strain>
    </source>
</reference>
<dbReference type="EMBL" id="DF820484">
    <property type="protein sequence ID" value="GAK29928.1"/>
    <property type="molecule type" value="Genomic_DNA"/>
</dbReference>
<accession>A0A069CRW6</accession>
<proteinExistence type="predicted"/>